<dbReference type="Gene3D" id="3.40.50.150">
    <property type="entry name" value="Vaccinia Virus protein VP39"/>
    <property type="match status" value="1"/>
</dbReference>
<proteinExistence type="predicted"/>
<comment type="caution">
    <text evidence="2">The sequence shown here is derived from an EMBL/GenBank/DDBJ whole genome shotgun (WGS) entry which is preliminary data.</text>
</comment>
<dbReference type="Pfam" id="PF08242">
    <property type="entry name" value="Methyltransf_12"/>
    <property type="match status" value="1"/>
</dbReference>
<keyword evidence="2" id="KW-0808">Transferase</keyword>
<dbReference type="GO" id="GO:0032259">
    <property type="term" value="P:methylation"/>
    <property type="evidence" value="ECO:0007669"/>
    <property type="project" value="UniProtKB-KW"/>
</dbReference>
<dbReference type="RefSeq" id="WP_231002812.1">
    <property type="nucleotide sequence ID" value="NZ_JAJNEC010000004.1"/>
</dbReference>
<evidence type="ECO:0000313" key="3">
    <source>
        <dbReference type="Proteomes" id="UP001199816"/>
    </source>
</evidence>
<evidence type="ECO:0000259" key="1">
    <source>
        <dbReference type="Pfam" id="PF08242"/>
    </source>
</evidence>
<feature type="domain" description="Methyltransferase type 12" evidence="1">
    <location>
        <begin position="42"/>
        <end position="138"/>
    </location>
</feature>
<protein>
    <submittedName>
        <fullName evidence="2">Methyltransferase</fullName>
    </submittedName>
</protein>
<dbReference type="CDD" id="cd02440">
    <property type="entry name" value="AdoMet_MTases"/>
    <property type="match status" value="1"/>
</dbReference>
<keyword evidence="3" id="KW-1185">Reference proteome</keyword>
<keyword evidence="2" id="KW-0489">Methyltransferase</keyword>
<reference evidence="2 3" key="1">
    <citation type="submission" date="2021-11" db="EMBL/GenBank/DDBJ databases">
        <title>Genomic of Niabella pedocola.</title>
        <authorList>
            <person name="Wu T."/>
        </authorList>
    </citation>
    <scope>NUCLEOTIDE SEQUENCE [LARGE SCALE GENOMIC DNA]</scope>
    <source>
        <strain evidence="2 3">JCM 31011</strain>
    </source>
</reference>
<dbReference type="Proteomes" id="UP001199816">
    <property type="component" value="Unassembled WGS sequence"/>
</dbReference>
<name>A0ABS8PNL7_9BACT</name>
<gene>
    <name evidence="2" type="ORF">LQ567_03980</name>
</gene>
<dbReference type="InterPro" id="IPR029063">
    <property type="entry name" value="SAM-dependent_MTases_sf"/>
</dbReference>
<accession>A0ABS8PNL7</accession>
<dbReference type="EMBL" id="JAJNEC010000004">
    <property type="protein sequence ID" value="MCD2421907.1"/>
    <property type="molecule type" value="Genomic_DNA"/>
</dbReference>
<organism evidence="2 3">
    <name type="scientific">Niabella pedocola</name>
    <dbReference type="NCBI Taxonomy" id="1752077"/>
    <lineage>
        <taxon>Bacteria</taxon>
        <taxon>Pseudomonadati</taxon>
        <taxon>Bacteroidota</taxon>
        <taxon>Chitinophagia</taxon>
        <taxon>Chitinophagales</taxon>
        <taxon>Chitinophagaceae</taxon>
        <taxon>Niabella</taxon>
    </lineage>
</organism>
<dbReference type="GO" id="GO:0008168">
    <property type="term" value="F:methyltransferase activity"/>
    <property type="evidence" value="ECO:0007669"/>
    <property type="project" value="UniProtKB-KW"/>
</dbReference>
<sequence>MFTFLRAAYENLAQTGSLVESSSRLAGRMTRMVDFNASVHIVELGAGTGSITRHLLEQMNIRSRLTAFEINPQLFDKLKAMRQHNFVAVNDDVCRLQQYLCNGTVDYVISGLPLANLDMRTKAQLLEGVKALLKPGGLYIQFQYSLNDRALLRRTFPLVQLGFEPINIPPAFIYYAQKH</sequence>
<dbReference type="SUPFAM" id="SSF53335">
    <property type="entry name" value="S-adenosyl-L-methionine-dependent methyltransferases"/>
    <property type="match status" value="1"/>
</dbReference>
<dbReference type="InterPro" id="IPR013217">
    <property type="entry name" value="Methyltransf_12"/>
</dbReference>
<evidence type="ECO:0000313" key="2">
    <source>
        <dbReference type="EMBL" id="MCD2421907.1"/>
    </source>
</evidence>